<dbReference type="InterPro" id="IPR037217">
    <property type="entry name" value="Trp/Indoleamine_2_3_dOase-like"/>
</dbReference>
<sequence length="121" mass="13777">LTCTFFFSQEILPSYFDPWNHLASRLPKLVEERKFREEVNELPQLDASVLKGHRQLRLAHLQLSLIASGYVWQDGDRGVAKVLPQCIAVPYCQVSERLGIPPVLNHPSLVLANWALVDSDR</sequence>
<proteinExistence type="inferred from homology"/>
<dbReference type="STRING" id="188477.A0A433TQ72"/>
<reference evidence="4 5" key="1">
    <citation type="submission" date="2019-01" db="EMBL/GenBank/DDBJ databases">
        <title>A draft genome assembly of the solar-powered sea slug Elysia chlorotica.</title>
        <authorList>
            <person name="Cai H."/>
            <person name="Li Q."/>
            <person name="Fang X."/>
            <person name="Li J."/>
            <person name="Curtis N.E."/>
            <person name="Altenburger A."/>
            <person name="Shibata T."/>
            <person name="Feng M."/>
            <person name="Maeda T."/>
            <person name="Schwartz J.A."/>
            <person name="Shigenobu S."/>
            <person name="Lundholm N."/>
            <person name="Nishiyama T."/>
            <person name="Yang H."/>
            <person name="Hasebe M."/>
            <person name="Li S."/>
            <person name="Pierce S.K."/>
            <person name="Wang J."/>
        </authorList>
    </citation>
    <scope>NUCLEOTIDE SEQUENCE [LARGE SCALE GENOMIC DNA]</scope>
    <source>
        <strain evidence="4">EC2010</strain>
        <tissue evidence="4">Whole organism of an adult</tissue>
    </source>
</reference>
<keyword evidence="5" id="KW-1185">Reference proteome</keyword>
<dbReference type="GO" id="GO:0005737">
    <property type="term" value="C:cytoplasm"/>
    <property type="evidence" value="ECO:0007669"/>
    <property type="project" value="TreeGrafter"/>
</dbReference>
<dbReference type="InterPro" id="IPR000898">
    <property type="entry name" value="Indolamine_dOase"/>
</dbReference>
<comment type="similarity">
    <text evidence="1">Belongs to the indoleamine 2,3-dioxygenase family.</text>
</comment>
<feature type="non-terminal residue" evidence="4">
    <location>
        <position position="1"/>
    </location>
</feature>
<keyword evidence="2" id="KW-0479">Metal-binding</keyword>
<dbReference type="GO" id="GO:0004833">
    <property type="term" value="F:L-tryptophan 2,3-dioxygenase activity"/>
    <property type="evidence" value="ECO:0007669"/>
    <property type="project" value="TreeGrafter"/>
</dbReference>
<dbReference type="GO" id="GO:0019441">
    <property type="term" value="P:L-tryptophan catabolic process to kynurenine"/>
    <property type="evidence" value="ECO:0007669"/>
    <property type="project" value="InterPro"/>
</dbReference>
<dbReference type="GO" id="GO:0034354">
    <property type="term" value="P:'de novo' NAD+ biosynthetic process from L-tryptophan"/>
    <property type="evidence" value="ECO:0007669"/>
    <property type="project" value="TreeGrafter"/>
</dbReference>
<dbReference type="Proteomes" id="UP000271974">
    <property type="component" value="Unassembled WGS sequence"/>
</dbReference>
<dbReference type="EMBL" id="RQTK01000235">
    <property type="protein sequence ID" value="RUS83670.1"/>
    <property type="molecule type" value="Genomic_DNA"/>
</dbReference>
<dbReference type="GO" id="GO:0020037">
    <property type="term" value="F:heme binding"/>
    <property type="evidence" value="ECO:0007669"/>
    <property type="project" value="InterPro"/>
</dbReference>
<evidence type="ECO:0000313" key="4">
    <source>
        <dbReference type="EMBL" id="RUS83670.1"/>
    </source>
</evidence>
<accession>A0A433TQ72</accession>
<dbReference type="SUPFAM" id="SSF140959">
    <property type="entry name" value="Indolic compounds 2,3-dioxygenase-like"/>
    <property type="match status" value="1"/>
</dbReference>
<protein>
    <submittedName>
        <fullName evidence="4">Uncharacterized protein</fullName>
    </submittedName>
</protein>
<evidence type="ECO:0000313" key="5">
    <source>
        <dbReference type="Proteomes" id="UP000271974"/>
    </source>
</evidence>
<dbReference type="PANTHER" id="PTHR28657:SF5">
    <property type="entry name" value="INDOLEAMINE 2,3-DIOXYGENASE"/>
    <property type="match status" value="1"/>
</dbReference>
<evidence type="ECO:0000256" key="3">
    <source>
        <dbReference type="ARBA" id="ARBA00023004"/>
    </source>
</evidence>
<dbReference type="Pfam" id="PF01231">
    <property type="entry name" value="IDO"/>
    <property type="match status" value="1"/>
</dbReference>
<organism evidence="4 5">
    <name type="scientific">Elysia chlorotica</name>
    <name type="common">Eastern emerald elysia</name>
    <name type="synonym">Sea slug</name>
    <dbReference type="NCBI Taxonomy" id="188477"/>
    <lineage>
        <taxon>Eukaryota</taxon>
        <taxon>Metazoa</taxon>
        <taxon>Spiralia</taxon>
        <taxon>Lophotrochozoa</taxon>
        <taxon>Mollusca</taxon>
        <taxon>Gastropoda</taxon>
        <taxon>Heterobranchia</taxon>
        <taxon>Euthyneura</taxon>
        <taxon>Panpulmonata</taxon>
        <taxon>Sacoglossa</taxon>
        <taxon>Placobranchoidea</taxon>
        <taxon>Plakobranchidae</taxon>
        <taxon>Elysia</taxon>
    </lineage>
</organism>
<gene>
    <name evidence="4" type="ORF">EGW08_008576</name>
</gene>
<dbReference type="GO" id="GO:0046872">
    <property type="term" value="F:metal ion binding"/>
    <property type="evidence" value="ECO:0007669"/>
    <property type="project" value="UniProtKB-KW"/>
</dbReference>
<dbReference type="AlphaFoldDB" id="A0A433TQ72"/>
<comment type="caution">
    <text evidence="4">The sequence shown here is derived from an EMBL/GenBank/DDBJ whole genome shotgun (WGS) entry which is preliminary data.</text>
</comment>
<dbReference type="PANTHER" id="PTHR28657">
    <property type="entry name" value="INDOLEAMINE 2,3-DIOXYGENASE"/>
    <property type="match status" value="1"/>
</dbReference>
<keyword evidence="3" id="KW-0408">Iron</keyword>
<name>A0A433TQ72_ELYCH</name>
<evidence type="ECO:0000256" key="1">
    <source>
        <dbReference type="ARBA" id="ARBA00007119"/>
    </source>
</evidence>
<evidence type="ECO:0000256" key="2">
    <source>
        <dbReference type="ARBA" id="ARBA00022723"/>
    </source>
</evidence>
<dbReference type="OrthoDB" id="10262710at2759"/>
<dbReference type="GO" id="GO:0033754">
    <property type="term" value="F:indoleamine 2,3-dioxygenase activity"/>
    <property type="evidence" value="ECO:0007669"/>
    <property type="project" value="TreeGrafter"/>
</dbReference>